<evidence type="ECO:0000256" key="1">
    <source>
        <dbReference type="SAM" id="MobiDB-lite"/>
    </source>
</evidence>
<feature type="compositionally biased region" description="Polar residues" evidence="1">
    <location>
        <begin position="227"/>
        <end position="239"/>
    </location>
</feature>
<feature type="chain" id="PRO_5009263784" evidence="3">
    <location>
        <begin position="24"/>
        <end position="276"/>
    </location>
</feature>
<organism evidence="4 5">
    <name type="scientific">Paraoerskovia marina</name>
    <dbReference type="NCBI Taxonomy" id="545619"/>
    <lineage>
        <taxon>Bacteria</taxon>
        <taxon>Bacillati</taxon>
        <taxon>Actinomycetota</taxon>
        <taxon>Actinomycetes</taxon>
        <taxon>Micrococcales</taxon>
        <taxon>Cellulomonadaceae</taxon>
        <taxon>Paraoerskovia</taxon>
    </lineage>
</organism>
<name>A0A1H1VUH1_9CELL</name>
<proteinExistence type="predicted"/>
<dbReference type="EMBL" id="LT629776">
    <property type="protein sequence ID" value="SDS88412.1"/>
    <property type="molecule type" value="Genomic_DNA"/>
</dbReference>
<evidence type="ECO:0000313" key="5">
    <source>
        <dbReference type="Proteomes" id="UP000185663"/>
    </source>
</evidence>
<keyword evidence="2" id="KW-0472">Membrane</keyword>
<accession>A0A1H1VUH1</accession>
<dbReference type="OrthoDB" id="5150399at2"/>
<feature type="compositionally biased region" description="Low complexity" evidence="1">
    <location>
        <begin position="196"/>
        <end position="211"/>
    </location>
</feature>
<dbReference type="Proteomes" id="UP000185663">
    <property type="component" value="Chromosome I"/>
</dbReference>
<evidence type="ECO:0000256" key="3">
    <source>
        <dbReference type="SAM" id="SignalP"/>
    </source>
</evidence>
<feature type="compositionally biased region" description="Low complexity" evidence="1">
    <location>
        <begin position="112"/>
        <end position="139"/>
    </location>
</feature>
<keyword evidence="2" id="KW-0812">Transmembrane</keyword>
<dbReference type="AlphaFoldDB" id="A0A1H1VUH1"/>
<protein>
    <submittedName>
        <fullName evidence="4">Uncharacterized protein</fullName>
    </submittedName>
</protein>
<sequence>MRSALIAVVSGLLALATMQPAAADDYVEPPPFSVTIEGVQLDGPVGNPARMWYGLRSLDGQRERTYSSKLPKDGGYVTFGGTVHYPDGYCVTWVTVQWDFAGFYKNPLCTSSGSAAAPESTPEASATAEPAPAPSAAAPAEDEFDSAVPAETGTAEVAPDDGTAEATQTTATVDPEETPSEEASDEPSEPAEDTDLPATDAADDLPAGTTLVSSGTDLGDIYAERSAQASESATDSTPEPSAPMGVILAASLGLLGVSAGAGIFLSRLLKDPRSGL</sequence>
<evidence type="ECO:0000256" key="2">
    <source>
        <dbReference type="SAM" id="Phobius"/>
    </source>
</evidence>
<feature type="region of interest" description="Disordered" evidence="1">
    <location>
        <begin position="112"/>
        <end position="243"/>
    </location>
</feature>
<keyword evidence="2" id="KW-1133">Transmembrane helix</keyword>
<feature type="transmembrane region" description="Helical" evidence="2">
    <location>
        <begin position="244"/>
        <end position="265"/>
    </location>
</feature>
<dbReference type="RefSeq" id="WP_083372772.1">
    <property type="nucleotide sequence ID" value="NZ_LT629776.1"/>
</dbReference>
<evidence type="ECO:0000313" key="4">
    <source>
        <dbReference type="EMBL" id="SDS88412.1"/>
    </source>
</evidence>
<keyword evidence="5" id="KW-1185">Reference proteome</keyword>
<reference evidence="4 5" key="1">
    <citation type="submission" date="2016-10" db="EMBL/GenBank/DDBJ databases">
        <authorList>
            <person name="de Groot N.N."/>
        </authorList>
    </citation>
    <scope>NUCLEOTIDE SEQUENCE [LARGE SCALE GENOMIC DNA]</scope>
    <source>
        <strain evidence="4 5">DSM 22126</strain>
    </source>
</reference>
<gene>
    <name evidence="4" type="ORF">SAMN04489860_2617</name>
</gene>
<keyword evidence="3" id="KW-0732">Signal</keyword>
<feature type="signal peptide" evidence="3">
    <location>
        <begin position="1"/>
        <end position="23"/>
    </location>
</feature>
<feature type="compositionally biased region" description="Acidic residues" evidence="1">
    <location>
        <begin position="174"/>
        <end position="195"/>
    </location>
</feature>